<evidence type="ECO:0000313" key="2">
    <source>
        <dbReference type="Proteomes" id="UP000308652"/>
    </source>
</evidence>
<dbReference type="OrthoDB" id="3262196at2759"/>
<feature type="non-terminal residue" evidence="1">
    <location>
        <position position="169"/>
    </location>
</feature>
<organism evidence="1 2">
    <name type="scientific">Crucibulum laeve</name>
    <dbReference type="NCBI Taxonomy" id="68775"/>
    <lineage>
        <taxon>Eukaryota</taxon>
        <taxon>Fungi</taxon>
        <taxon>Dikarya</taxon>
        <taxon>Basidiomycota</taxon>
        <taxon>Agaricomycotina</taxon>
        <taxon>Agaricomycetes</taxon>
        <taxon>Agaricomycetidae</taxon>
        <taxon>Agaricales</taxon>
        <taxon>Agaricineae</taxon>
        <taxon>Nidulariaceae</taxon>
        <taxon>Crucibulum</taxon>
    </lineage>
</organism>
<reference evidence="1 2" key="1">
    <citation type="journal article" date="2019" name="Nat. Ecol. Evol.">
        <title>Megaphylogeny resolves global patterns of mushroom evolution.</title>
        <authorList>
            <person name="Varga T."/>
            <person name="Krizsan K."/>
            <person name="Foldi C."/>
            <person name="Dima B."/>
            <person name="Sanchez-Garcia M."/>
            <person name="Sanchez-Ramirez S."/>
            <person name="Szollosi G.J."/>
            <person name="Szarkandi J.G."/>
            <person name="Papp V."/>
            <person name="Albert L."/>
            <person name="Andreopoulos W."/>
            <person name="Angelini C."/>
            <person name="Antonin V."/>
            <person name="Barry K.W."/>
            <person name="Bougher N.L."/>
            <person name="Buchanan P."/>
            <person name="Buyck B."/>
            <person name="Bense V."/>
            <person name="Catcheside P."/>
            <person name="Chovatia M."/>
            <person name="Cooper J."/>
            <person name="Damon W."/>
            <person name="Desjardin D."/>
            <person name="Finy P."/>
            <person name="Geml J."/>
            <person name="Haridas S."/>
            <person name="Hughes K."/>
            <person name="Justo A."/>
            <person name="Karasinski D."/>
            <person name="Kautmanova I."/>
            <person name="Kiss B."/>
            <person name="Kocsube S."/>
            <person name="Kotiranta H."/>
            <person name="LaButti K.M."/>
            <person name="Lechner B.E."/>
            <person name="Liimatainen K."/>
            <person name="Lipzen A."/>
            <person name="Lukacs Z."/>
            <person name="Mihaltcheva S."/>
            <person name="Morgado L.N."/>
            <person name="Niskanen T."/>
            <person name="Noordeloos M.E."/>
            <person name="Ohm R.A."/>
            <person name="Ortiz-Santana B."/>
            <person name="Ovrebo C."/>
            <person name="Racz N."/>
            <person name="Riley R."/>
            <person name="Savchenko A."/>
            <person name="Shiryaev A."/>
            <person name="Soop K."/>
            <person name="Spirin V."/>
            <person name="Szebenyi C."/>
            <person name="Tomsovsky M."/>
            <person name="Tulloss R.E."/>
            <person name="Uehling J."/>
            <person name="Grigoriev I.V."/>
            <person name="Vagvolgyi C."/>
            <person name="Papp T."/>
            <person name="Martin F.M."/>
            <person name="Miettinen O."/>
            <person name="Hibbett D.S."/>
            <person name="Nagy L.G."/>
        </authorList>
    </citation>
    <scope>NUCLEOTIDE SEQUENCE [LARGE SCALE GENOMIC DNA]</scope>
    <source>
        <strain evidence="1 2">CBS 166.37</strain>
    </source>
</reference>
<dbReference type="STRING" id="68775.A0A5C3LQS6"/>
<name>A0A5C3LQS6_9AGAR</name>
<keyword evidence="2" id="KW-1185">Reference proteome</keyword>
<accession>A0A5C3LQS6</accession>
<sequence>SMDIQLQQLILLPSKLLGIGGRIPPLVVIDGLNECMDENKQVRILQLISNAVSIQGFPFYFLIASRSKRHISTEFQQEYISKLFHPISLANIVNTDHNIRLVLESGFLEILEHARHQDSMHDIARPWPSQDIIKELVTRASGQFIYAITVLKYVDDPDSRPADQLTTVL</sequence>
<evidence type="ECO:0000313" key="1">
    <source>
        <dbReference type="EMBL" id="TFK34668.1"/>
    </source>
</evidence>
<dbReference type="AlphaFoldDB" id="A0A5C3LQS6"/>
<gene>
    <name evidence="1" type="ORF">BDQ12DRAFT_572603</name>
</gene>
<dbReference type="EMBL" id="ML213629">
    <property type="protein sequence ID" value="TFK34668.1"/>
    <property type="molecule type" value="Genomic_DNA"/>
</dbReference>
<proteinExistence type="predicted"/>
<protein>
    <recommendedName>
        <fullName evidence="3">NACHT domain-containing protein</fullName>
    </recommendedName>
</protein>
<dbReference type="Proteomes" id="UP000308652">
    <property type="component" value="Unassembled WGS sequence"/>
</dbReference>
<feature type="non-terminal residue" evidence="1">
    <location>
        <position position="1"/>
    </location>
</feature>
<evidence type="ECO:0008006" key="3">
    <source>
        <dbReference type="Google" id="ProtNLM"/>
    </source>
</evidence>